<evidence type="ECO:0000313" key="4">
    <source>
        <dbReference type="EMBL" id="NPE25450.1"/>
    </source>
</evidence>
<dbReference type="InterPro" id="IPR044925">
    <property type="entry name" value="His-Me_finger_sf"/>
</dbReference>
<keyword evidence="5" id="KW-1185">Reference proteome</keyword>
<proteinExistence type="inferred from homology"/>
<keyword evidence="2" id="KW-0540">Nuclease</keyword>
<organism evidence="4 5">
    <name type="scientific">Xylanibacter caecicola</name>
    <dbReference type="NCBI Taxonomy" id="2736294"/>
    <lineage>
        <taxon>Bacteria</taxon>
        <taxon>Pseudomonadati</taxon>
        <taxon>Bacteroidota</taxon>
        <taxon>Bacteroidia</taxon>
        <taxon>Bacteroidales</taxon>
        <taxon>Prevotellaceae</taxon>
        <taxon>Xylanibacter</taxon>
    </lineage>
</organism>
<sequence length="491" mass="54671">MLLMLLMAQAAVAQIPDGYYTSLKGKKGAELKTAVHNIIKDATVLDYGSGRGSTWEGFYSTDRTDDNMVIDRYSNDERYFGSKGSSVGGMNIEHSFPKSWWGGSQNQAYKDLYNLMPSEQKINSSKSNYPMGKVTDVRTDNGCTKIGTGINGYQLWEPADKWKGDFARGYMYMATAYQNFTWSGTQALQILQQGDYPTLKPWAYTLYIEWARVDKVDEMEVRRNDAVCKIQGNRNPYVDFPNLMEYVWGDSTDIAFDPDKTEKSSDYVGGGGTYPGDEEDIYKEDFTGNNEGNCTVVNTDVPNSGFIVWQSDPLYGWKGTAFKGGANKADATLYTPEIDLNGYSTAILSFSHAVNFCTTAQPSDVLAVEVVCDDRTTVLQGIKWPKGTSWTFNDSGDIPLDDFVGKKIKIAFHYTSTAAEASTWEIKTMSVRGKKIPTDVALPSVSSPSKPDFTRPYEMYTTAGCRISSITSRGIVIIRQDGKTWKFVVNK</sequence>
<name>A0ABX2B427_9BACT</name>
<dbReference type="SUPFAM" id="SSF54060">
    <property type="entry name" value="His-Me finger endonucleases"/>
    <property type="match status" value="1"/>
</dbReference>
<dbReference type="Proteomes" id="UP000820977">
    <property type="component" value="Unassembled WGS sequence"/>
</dbReference>
<evidence type="ECO:0000256" key="2">
    <source>
        <dbReference type="ARBA" id="ARBA00022722"/>
    </source>
</evidence>
<dbReference type="Gene3D" id="2.60.120.200">
    <property type="match status" value="1"/>
</dbReference>
<dbReference type="NCBIfam" id="NF038128">
    <property type="entry name" value="choice_anch_J"/>
    <property type="match status" value="1"/>
</dbReference>
<accession>A0ABX2B427</accession>
<reference evidence="4 5" key="1">
    <citation type="submission" date="2020-05" db="EMBL/GenBank/DDBJ databases">
        <title>Distinct polysaccharide utilization as determinants for interspecies competition between intestinal Prevotella spp.</title>
        <authorList>
            <person name="Galvez E.J.C."/>
            <person name="Iljazovic A."/>
            <person name="Strowig T."/>
        </authorList>
    </citation>
    <scope>NUCLEOTIDE SEQUENCE [LARGE SCALE GENOMIC DNA]</scope>
    <source>
        <strain evidence="4 5">PCHR</strain>
    </source>
</reference>
<comment type="caution">
    <text evidence="4">The sequence shown here is derived from an EMBL/GenBank/DDBJ whole genome shotgun (WGS) entry which is preliminary data.</text>
</comment>
<keyword evidence="3" id="KW-0378">Hydrolase</keyword>
<gene>
    <name evidence="4" type="ORF">HPS54_07995</name>
</gene>
<dbReference type="PANTHER" id="PTHR33607:SF2">
    <property type="entry name" value="ENDONUCLEASE-1"/>
    <property type="match status" value="1"/>
</dbReference>
<comment type="similarity">
    <text evidence="1">Belongs to the EndA/NucM nuclease family.</text>
</comment>
<dbReference type="Pfam" id="PF04231">
    <property type="entry name" value="Endonuclease_1"/>
    <property type="match status" value="1"/>
</dbReference>
<protein>
    <submittedName>
        <fullName evidence="4">Ribonuclease</fullName>
    </submittedName>
</protein>
<evidence type="ECO:0000256" key="3">
    <source>
        <dbReference type="ARBA" id="ARBA00022801"/>
    </source>
</evidence>
<dbReference type="EMBL" id="JABKKJ010000012">
    <property type="protein sequence ID" value="NPE25450.1"/>
    <property type="molecule type" value="Genomic_DNA"/>
</dbReference>
<dbReference type="InterPro" id="IPR007346">
    <property type="entry name" value="Endonuclease-I"/>
</dbReference>
<evidence type="ECO:0000256" key="1">
    <source>
        <dbReference type="ARBA" id="ARBA00006429"/>
    </source>
</evidence>
<dbReference type="PANTHER" id="PTHR33607">
    <property type="entry name" value="ENDONUCLEASE-1"/>
    <property type="match status" value="1"/>
</dbReference>
<evidence type="ECO:0000313" key="5">
    <source>
        <dbReference type="Proteomes" id="UP000820977"/>
    </source>
</evidence>